<evidence type="ECO:0000313" key="1">
    <source>
        <dbReference type="EMBL" id="KZT58502.1"/>
    </source>
</evidence>
<dbReference type="EMBL" id="KV423950">
    <property type="protein sequence ID" value="KZT58502.1"/>
    <property type="molecule type" value="Genomic_DNA"/>
</dbReference>
<dbReference type="Proteomes" id="UP000076842">
    <property type="component" value="Unassembled WGS sequence"/>
</dbReference>
<organism evidence="1 2">
    <name type="scientific">Calocera cornea HHB12733</name>
    <dbReference type="NCBI Taxonomy" id="1353952"/>
    <lineage>
        <taxon>Eukaryota</taxon>
        <taxon>Fungi</taxon>
        <taxon>Dikarya</taxon>
        <taxon>Basidiomycota</taxon>
        <taxon>Agaricomycotina</taxon>
        <taxon>Dacrymycetes</taxon>
        <taxon>Dacrymycetales</taxon>
        <taxon>Dacrymycetaceae</taxon>
        <taxon>Calocera</taxon>
    </lineage>
</organism>
<proteinExistence type="predicted"/>
<dbReference type="STRING" id="1353952.A0A165GUP7"/>
<reference evidence="1 2" key="1">
    <citation type="journal article" date="2016" name="Mol. Biol. Evol.">
        <title>Comparative Genomics of Early-Diverging Mushroom-Forming Fungi Provides Insights into the Origins of Lignocellulose Decay Capabilities.</title>
        <authorList>
            <person name="Nagy L.G."/>
            <person name="Riley R."/>
            <person name="Tritt A."/>
            <person name="Adam C."/>
            <person name="Daum C."/>
            <person name="Floudas D."/>
            <person name="Sun H."/>
            <person name="Yadav J.S."/>
            <person name="Pangilinan J."/>
            <person name="Larsson K.H."/>
            <person name="Matsuura K."/>
            <person name="Barry K."/>
            <person name="Labutti K."/>
            <person name="Kuo R."/>
            <person name="Ohm R.A."/>
            <person name="Bhattacharya S.S."/>
            <person name="Shirouzu T."/>
            <person name="Yoshinaga Y."/>
            <person name="Martin F.M."/>
            <person name="Grigoriev I.V."/>
            <person name="Hibbett D.S."/>
        </authorList>
    </citation>
    <scope>NUCLEOTIDE SEQUENCE [LARGE SCALE GENOMIC DNA]</scope>
    <source>
        <strain evidence="1 2">HHB12733</strain>
    </source>
</reference>
<evidence type="ECO:0008006" key="3">
    <source>
        <dbReference type="Google" id="ProtNLM"/>
    </source>
</evidence>
<gene>
    <name evidence="1" type="ORF">CALCODRAFT_235720</name>
</gene>
<dbReference type="OrthoDB" id="5579860at2759"/>
<name>A0A165GUP7_9BASI</name>
<dbReference type="Gene3D" id="3.30.200.20">
    <property type="entry name" value="Phosphorylase Kinase, domain 1"/>
    <property type="match status" value="1"/>
</dbReference>
<protein>
    <recommendedName>
        <fullName evidence="3">Aminoglycoside phosphotransferase domain-containing protein</fullName>
    </recommendedName>
</protein>
<keyword evidence="2" id="KW-1185">Reference proteome</keyword>
<evidence type="ECO:0000313" key="2">
    <source>
        <dbReference type="Proteomes" id="UP000076842"/>
    </source>
</evidence>
<dbReference type="AlphaFoldDB" id="A0A165GUP7"/>
<dbReference type="InterPro" id="IPR011009">
    <property type="entry name" value="Kinase-like_dom_sf"/>
</dbReference>
<sequence length="132" mass="15057">MQQHLQSCISHLRGGFTRQQARFWFHCGTVYPVKLHMGEILIIDAAVKESRVSLRATRTVLKHEALVLQTLRKSAYVPALYAYGRMAHFEYLAMEPCGPSLGKKKPLPMPAFEVAQLACQLVRIHQQWLQSP</sequence>
<accession>A0A165GUP7</accession>
<dbReference type="InParanoid" id="A0A165GUP7"/>
<dbReference type="SUPFAM" id="SSF56112">
    <property type="entry name" value="Protein kinase-like (PK-like)"/>
    <property type="match status" value="1"/>
</dbReference>